<organism evidence="1 2">
    <name type="scientific">Nannocystis bainbridge</name>
    <dbReference type="NCBI Taxonomy" id="2995303"/>
    <lineage>
        <taxon>Bacteria</taxon>
        <taxon>Pseudomonadati</taxon>
        <taxon>Myxococcota</taxon>
        <taxon>Polyangia</taxon>
        <taxon>Nannocystales</taxon>
        <taxon>Nannocystaceae</taxon>
        <taxon>Nannocystis</taxon>
    </lineage>
</organism>
<protein>
    <recommendedName>
        <fullName evidence="3">Desulfoferrodoxin ferrous iron-binding domain-containing protein</fullName>
    </recommendedName>
</protein>
<dbReference type="SUPFAM" id="SSF49367">
    <property type="entry name" value="Superoxide reductase-like"/>
    <property type="match status" value="1"/>
</dbReference>
<dbReference type="Gene3D" id="2.60.40.730">
    <property type="entry name" value="SOR catalytic domain"/>
    <property type="match status" value="1"/>
</dbReference>
<dbReference type="Proteomes" id="UP001221686">
    <property type="component" value="Unassembled WGS sequence"/>
</dbReference>
<dbReference type="PROSITE" id="PS51318">
    <property type="entry name" value="TAT"/>
    <property type="match status" value="1"/>
</dbReference>
<gene>
    <name evidence="1" type="ORF">POL25_30015</name>
</gene>
<evidence type="ECO:0008006" key="3">
    <source>
        <dbReference type="Google" id="ProtNLM"/>
    </source>
</evidence>
<dbReference type="EMBL" id="JAQNDL010000003">
    <property type="protein sequence ID" value="MDC0721180.1"/>
    <property type="molecule type" value="Genomic_DNA"/>
</dbReference>
<accession>A0ABT5E5P8</accession>
<dbReference type="RefSeq" id="WP_272089681.1">
    <property type="nucleotide sequence ID" value="NZ_JAQNDL010000003.1"/>
</dbReference>
<dbReference type="InterPro" id="IPR006311">
    <property type="entry name" value="TAT_signal"/>
</dbReference>
<evidence type="ECO:0000313" key="2">
    <source>
        <dbReference type="Proteomes" id="UP001221686"/>
    </source>
</evidence>
<proteinExistence type="predicted"/>
<sequence>MTTTLISSRRWFVTQSGMVAAVFVLPGCNEEGSPASSNPVNDAWEARAMELEATGQGIYTADDELDLPGKGETHLPRVAVSGKTVTASTTHVMSVEADHFIQYHYVRDQADVIFALREYVLGEDLAATMTFAIPEGTTRFTVYQYCNLHWTWMAAEQTAST</sequence>
<evidence type="ECO:0000313" key="1">
    <source>
        <dbReference type="EMBL" id="MDC0721180.1"/>
    </source>
</evidence>
<dbReference type="InterPro" id="IPR036073">
    <property type="entry name" value="Desulfoferrodoxin_Fe-bd_dom_sf"/>
</dbReference>
<reference evidence="1 2" key="1">
    <citation type="submission" date="2022-11" db="EMBL/GenBank/DDBJ databases">
        <title>Minimal conservation of predation-associated metabolite biosynthetic gene clusters underscores biosynthetic potential of Myxococcota including descriptions for ten novel species: Archangium lansinium sp. nov., Myxococcus landrumus sp. nov., Nannocystis bai.</title>
        <authorList>
            <person name="Ahearne A."/>
            <person name="Stevens C."/>
            <person name="Dowd S."/>
        </authorList>
    </citation>
    <scope>NUCLEOTIDE SEQUENCE [LARGE SCALE GENOMIC DNA]</scope>
    <source>
        <strain evidence="1 2">BB15-2</strain>
    </source>
</reference>
<keyword evidence="2" id="KW-1185">Reference proteome</keyword>
<name>A0ABT5E5P8_9BACT</name>
<comment type="caution">
    <text evidence="1">The sequence shown here is derived from an EMBL/GenBank/DDBJ whole genome shotgun (WGS) entry which is preliminary data.</text>
</comment>